<reference evidence="2" key="2">
    <citation type="submission" date="2022-06" db="UniProtKB">
        <authorList>
            <consortium name="EnsemblMetazoa"/>
        </authorList>
    </citation>
    <scope>IDENTIFICATION</scope>
    <source>
        <strain evidence="2">DF5081</strain>
    </source>
</reference>
<accession>A0A8R1HTS5</accession>
<keyword evidence="1" id="KW-1133">Transmembrane helix</keyword>
<reference evidence="3" key="1">
    <citation type="submission" date="2010-08" db="EMBL/GenBank/DDBJ databases">
        <authorList>
            <consortium name="Caenorhabditis japonica Sequencing Consortium"/>
            <person name="Wilson R.K."/>
        </authorList>
    </citation>
    <scope>NUCLEOTIDE SEQUENCE [LARGE SCALE GENOMIC DNA]</scope>
    <source>
        <strain evidence="3">DF5081</strain>
    </source>
</reference>
<evidence type="ECO:0000313" key="3">
    <source>
        <dbReference type="Proteomes" id="UP000005237"/>
    </source>
</evidence>
<protein>
    <submittedName>
        <fullName evidence="2">Uncharacterized protein</fullName>
    </submittedName>
</protein>
<dbReference type="AlphaFoldDB" id="A0A8R1HTS5"/>
<dbReference type="Proteomes" id="UP000005237">
    <property type="component" value="Unassembled WGS sequence"/>
</dbReference>
<name>A0A8R1HTS5_CAEJA</name>
<keyword evidence="1" id="KW-0812">Transmembrane</keyword>
<sequence length="130" mass="14768">MALKFELTKALSERVRVIHASLIIRLIESNYFNNCTAMDIQKTTNFEALQPAGAEYELTDVEIQQLKEHNQKRVKRVVGFVAIAMTLLSLALVAFSLALGRKIDMMVEQKVEQRMEIFTAHGINLTESRS</sequence>
<evidence type="ECO:0000256" key="1">
    <source>
        <dbReference type="SAM" id="Phobius"/>
    </source>
</evidence>
<keyword evidence="1" id="KW-0472">Membrane</keyword>
<keyword evidence="3" id="KW-1185">Reference proteome</keyword>
<dbReference type="EnsemblMetazoa" id="CJA10834.1">
    <property type="protein sequence ID" value="CJA10834.1"/>
    <property type="gene ID" value="WBGene00130038"/>
</dbReference>
<evidence type="ECO:0000313" key="2">
    <source>
        <dbReference type="EnsemblMetazoa" id="CJA10834.1"/>
    </source>
</evidence>
<organism evidence="2 3">
    <name type="scientific">Caenorhabditis japonica</name>
    <dbReference type="NCBI Taxonomy" id="281687"/>
    <lineage>
        <taxon>Eukaryota</taxon>
        <taxon>Metazoa</taxon>
        <taxon>Ecdysozoa</taxon>
        <taxon>Nematoda</taxon>
        <taxon>Chromadorea</taxon>
        <taxon>Rhabditida</taxon>
        <taxon>Rhabditina</taxon>
        <taxon>Rhabditomorpha</taxon>
        <taxon>Rhabditoidea</taxon>
        <taxon>Rhabditidae</taxon>
        <taxon>Peloderinae</taxon>
        <taxon>Caenorhabditis</taxon>
    </lineage>
</organism>
<proteinExistence type="predicted"/>
<feature type="transmembrane region" description="Helical" evidence="1">
    <location>
        <begin position="77"/>
        <end position="99"/>
    </location>
</feature>